<dbReference type="CDD" id="cd17259">
    <property type="entry name" value="RMtype1_S_StySKI-TRD2-CR2_like"/>
    <property type="match status" value="1"/>
</dbReference>
<proteinExistence type="inferred from homology"/>
<gene>
    <name evidence="5" type="ORF">J9253_09210</name>
</gene>
<evidence type="ECO:0000256" key="2">
    <source>
        <dbReference type="ARBA" id="ARBA00022747"/>
    </source>
</evidence>
<reference evidence="5 6" key="1">
    <citation type="submission" date="2021-04" db="EMBL/GenBank/DDBJ databases">
        <title>Genomics, taxonomy and metabolism of representatives of sulfur bacteria of the genus Thiothrix: Thiothrix fructosivorans QT, Thiothrix unzii A1T and three new species, Thiothrix subterranea sp. nov., Thiothrix litoralis sp. nov. and 'Candidatus Thiothrix anitrata' sp. nov.</title>
        <authorList>
            <person name="Ravin N.V."/>
            <person name="Smolyakov D."/>
            <person name="Rudenko T.S."/>
            <person name="Mardanov A.V."/>
            <person name="Beletsky A.V."/>
            <person name="Markov N.D."/>
            <person name="Fomenkov A.I."/>
            <person name="Roberts R.J."/>
            <person name="Karnachuk O.V."/>
            <person name="Novikov A."/>
            <person name="Grabovich M.Y."/>
        </authorList>
    </citation>
    <scope>NUCLEOTIDE SEQUENCE [LARGE SCALE GENOMIC DNA]</scope>
    <source>
        <strain evidence="5 6">AS</strain>
    </source>
</reference>
<keyword evidence="5" id="KW-0378">Hydrolase</keyword>
<comment type="similarity">
    <text evidence="1">Belongs to the type-I restriction system S methylase family.</text>
</comment>
<accession>A0ABX7WWA1</accession>
<dbReference type="SUPFAM" id="SSF116734">
    <property type="entry name" value="DNA methylase specificity domain"/>
    <property type="match status" value="2"/>
</dbReference>
<keyword evidence="2" id="KW-0680">Restriction system</keyword>
<dbReference type="GO" id="GO:0004519">
    <property type="term" value="F:endonuclease activity"/>
    <property type="evidence" value="ECO:0007669"/>
    <property type="project" value="UniProtKB-KW"/>
</dbReference>
<dbReference type="PANTHER" id="PTHR30408">
    <property type="entry name" value="TYPE-1 RESTRICTION ENZYME ECOKI SPECIFICITY PROTEIN"/>
    <property type="match status" value="1"/>
</dbReference>
<evidence type="ECO:0000313" key="6">
    <source>
        <dbReference type="Proteomes" id="UP000672039"/>
    </source>
</evidence>
<evidence type="ECO:0000256" key="1">
    <source>
        <dbReference type="ARBA" id="ARBA00010923"/>
    </source>
</evidence>
<dbReference type="InterPro" id="IPR052021">
    <property type="entry name" value="Type-I_RS_S_subunit"/>
</dbReference>
<sequence length="453" mass="51619">MTLQTLPKYETYKNSSIEWLGKIPSHWTVNRIKADIELLTGYPFNSRKYLTEGVKLTRGINVKEGRLDWKDTAYWSEVTSELKKYVLCDGDILIGMDGSKVGKNFCQINVDDLPLLLLQRVARLRAKGNLVPRFLFWNIASVRFLDWVNTAKTDPMIPHIAPSDINGYVVSYPPITEQTAIAHFLNQKTAQIDAAIAIKEQQIALLKERKQILIQQAVTQGLDPTVPMKNSGVEWIGEIPAHWECLKLKLACKFIYDGTHGSYPRVEEGYRLLSVRNIINDAFFFREDDSRVSFKHFKEISSKFLIQEDDIQLAIVGATLGKVAIIKKIEEEFVTQRSLSTIRVNSRCNNEFLAYFMRSPAFQAYLWNNAGFSAQPGVYLNTVQNCYMPLPSIDEQKEIINFIRSSFLKIDDALSLQQQQIEKLREYKTTLINSAVTGKIRVTSEMVAMAGSP</sequence>
<dbReference type="Gene3D" id="3.90.220.20">
    <property type="entry name" value="DNA methylase specificity domains"/>
    <property type="match status" value="2"/>
</dbReference>
<dbReference type="EC" id="3.1.21.-" evidence="5"/>
<keyword evidence="3" id="KW-0238">DNA-binding</keyword>
<keyword evidence="6" id="KW-1185">Reference proteome</keyword>
<organism evidence="5 6">
    <name type="scientific">Thiothrix litoralis</name>
    <dbReference type="NCBI Taxonomy" id="2891210"/>
    <lineage>
        <taxon>Bacteria</taxon>
        <taxon>Pseudomonadati</taxon>
        <taxon>Pseudomonadota</taxon>
        <taxon>Gammaproteobacteria</taxon>
        <taxon>Thiotrichales</taxon>
        <taxon>Thiotrichaceae</taxon>
        <taxon>Thiothrix</taxon>
    </lineage>
</organism>
<keyword evidence="5" id="KW-0540">Nuclease</keyword>
<feature type="domain" description="Type I restriction modification DNA specificity" evidence="4">
    <location>
        <begin position="296"/>
        <end position="405"/>
    </location>
</feature>
<dbReference type="Pfam" id="PF01420">
    <property type="entry name" value="Methylase_S"/>
    <property type="match status" value="2"/>
</dbReference>
<dbReference type="RefSeq" id="WP_210224295.1">
    <property type="nucleotide sequence ID" value="NZ_CP072801.1"/>
</dbReference>
<dbReference type="PANTHER" id="PTHR30408:SF12">
    <property type="entry name" value="TYPE I RESTRICTION ENZYME MJAVIII SPECIFICITY SUBUNIT"/>
    <property type="match status" value="1"/>
</dbReference>
<name>A0ABX7WWA1_9GAMM</name>
<dbReference type="InterPro" id="IPR044946">
    <property type="entry name" value="Restrct_endonuc_typeI_TRD_sf"/>
</dbReference>
<protein>
    <submittedName>
        <fullName evidence="5">Restriction endonuclease subunit S</fullName>
        <ecNumber evidence="5">3.1.21.-</ecNumber>
    </submittedName>
</protein>
<evidence type="ECO:0000259" key="4">
    <source>
        <dbReference type="Pfam" id="PF01420"/>
    </source>
</evidence>
<evidence type="ECO:0000256" key="3">
    <source>
        <dbReference type="ARBA" id="ARBA00023125"/>
    </source>
</evidence>
<dbReference type="EMBL" id="CP072801">
    <property type="protein sequence ID" value="QTR48069.1"/>
    <property type="molecule type" value="Genomic_DNA"/>
</dbReference>
<dbReference type="GO" id="GO:0016787">
    <property type="term" value="F:hydrolase activity"/>
    <property type="evidence" value="ECO:0007669"/>
    <property type="project" value="UniProtKB-KW"/>
</dbReference>
<dbReference type="InterPro" id="IPR000055">
    <property type="entry name" value="Restrct_endonuc_typeI_TRD"/>
</dbReference>
<dbReference type="Gene3D" id="1.10.287.1120">
    <property type="entry name" value="Bipartite methylase S protein"/>
    <property type="match status" value="1"/>
</dbReference>
<evidence type="ECO:0000313" key="5">
    <source>
        <dbReference type="EMBL" id="QTR48069.1"/>
    </source>
</evidence>
<dbReference type="Proteomes" id="UP000672039">
    <property type="component" value="Chromosome"/>
</dbReference>
<keyword evidence="5" id="KW-0255">Endonuclease</keyword>
<feature type="domain" description="Type I restriction modification DNA specificity" evidence="4">
    <location>
        <begin position="78"/>
        <end position="203"/>
    </location>
</feature>